<feature type="compositionally biased region" description="Acidic residues" evidence="1">
    <location>
        <begin position="179"/>
        <end position="191"/>
    </location>
</feature>
<reference evidence="2 3" key="1">
    <citation type="submission" date="2013-08" db="EMBL/GenBank/DDBJ databases">
        <authorList>
            <person name="Huang J."/>
            <person name="Wang G."/>
        </authorList>
    </citation>
    <scope>NUCLEOTIDE SEQUENCE [LARGE SCALE GENOMIC DNA]</scope>
    <source>
        <strain evidence="2 3">JSM 076056</strain>
    </source>
</reference>
<accession>A0A0A5GR62</accession>
<organism evidence="2 3">
    <name type="scientific">Pontibacillus halophilus JSM 076056 = DSM 19796</name>
    <dbReference type="NCBI Taxonomy" id="1385510"/>
    <lineage>
        <taxon>Bacteria</taxon>
        <taxon>Bacillati</taxon>
        <taxon>Bacillota</taxon>
        <taxon>Bacilli</taxon>
        <taxon>Bacillales</taxon>
        <taxon>Bacillaceae</taxon>
        <taxon>Pontibacillus</taxon>
    </lineage>
</organism>
<dbReference type="OrthoDB" id="2691481at2"/>
<comment type="caution">
    <text evidence="2">The sequence shown here is derived from an EMBL/GenBank/DDBJ whole genome shotgun (WGS) entry which is preliminary data.</text>
</comment>
<dbReference type="RefSeq" id="WP_026799160.1">
    <property type="nucleotide sequence ID" value="NZ_AULI01000001.1"/>
</dbReference>
<protein>
    <submittedName>
        <fullName evidence="2">Uncharacterized protein</fullName>
    </submittedName>
</protein>
<feature type="region of interest" description="Disordered" evidence="1">
    <location>
        <begin position="130"/>
        <end position="158"/>
    </location>
</feature>
<sequence length="200" mass="23263">MRDKTKEIQRGQSITFRLPSDTPDHLIKQLQRLKEREKRNFSSTIAQFALKGVHESMARERETVTVPLPKQLTKEQRNWLKHEHSEALIGNILYQLLMDPMRAMSLLSSMNSSTLDIEEALQLQEAIQQNQWQTEPETRSLEPIQEERTPTDEIAVSDDLDLDQFNFEDLQEELHADLDSTEQDIDEDDPLGDFLSSMNK</sequence>
<dbReference type="EMBL" id="AVPE01000001">
    <property type="protein sequence ID" value="KGX93743.1"/>
    <property type="molecule type" value="Genomic_DNA"/>
</dbReference>
<dbReference type="STRING" id="1385510.GCA_000425205_00353"/>
<feature type="region of interest" description="Disordered" evidence="1">
    <location>
        <begin position="174"/>
        <end position="200"/>
    </location>
</feature>
<feature type="compositionally biased region" description="Basic and acidic residues" evidence="1">
    <location>
        <begin position="136"/>
        <end position="151"/>
    </location>
</feature>
<proteinExistence type="predicted"/>
<keyword evidence="3" id="KW-1185">Reference proteome</keyword>
<dbReference type="AlphaFoldDB" id="A0A0A5GR62"/>
<evidence type="ECO:0000256" key="1">
    <source>
        <dbReference type="SAM" id="MobiDB-lite"/>
    </source>
</evidence>
<evidence type="ECO:0000313" key="2">
    <source>
        <dbReference type="EMBL" id="KGX93743.1"/>
    </source>
</evidence>
<gene>
    <name evidence="2" type="ORF">N781_00625</name>
</gene>
<evidence type="ECO:0000313" key="3">
    <source>
        <dbReference type="Proteomes" id="UP000030528"/>
    </source>
</evidence>
<dbReference type="Proteomes" id="UP000030528">
    <property type="component" value="Unassembled WGS sequence"/>
</dbReference>
<name>A0A0A5GR62_9BACI</name>
<dbReference type="eggNOG" id="ENOG502ZS2A">
    <property type="taxonomic scope" value="Bacteria"/>
</dbReference>